<dbReference type="Gene3D" id="3.40.1350.10">
    <property type="match status" value="1"/>
</dbReference>
<accession>A0ABP7RY26</accession>
<sequence>MKSFAFEELPTSDLHVDALYHGGRRGNAGDDPLGPLLRVSNSGGFRYRGNMDRFSLIVLTTSMSDHDWPDSIDRETGVFTYYGDNKVAGQKLHATPRRGNELLRRVFADSHAGLEGRRRVPPILVFSTAHTFRDVRFLGLVVPGTPTLTKTEDLVAVWHDGGAGRYQNYRARFSVLNAAVLSRAWLTDIIEDRDPSANAPRAWKLWVETGQYDALKSNRSRPWRNKNEQLPASDDGRAVLAAIHGHFSGRPHAFEHCAARLAELLLPNAHNIDVTRPSRDGGRDALGKLKIGRLGSSIDVDFALEAKCYAPGNSVGVREMSRLISRLRHRQFGILVTTGYVDQQAYKEIKEDEHPILVLSGGDIVDLLKASGHSTAAQVSHWLQTEFPEGEEQP</sequence>
<dbReference type="Proteomes" id="UP001501310">
    <property type="component" value="Unassembled WGS sequence"/>
</dbReference>
<dbReference type="RefSeq" id="WP_344709528.1">
    <property type="nucleotide sequence ID" value="NZ_BAAAZD010000001.1"/>
</dbReference>
<keyword evidence="3" id="KW-0540">Nuclease</keyword>
<evidence type="ECO:0000313" key="3">
    <source>
        <dbReference type="EMBL" id="GAA4003893.1"/>
    </source>
</evidence>
<comment type="caution">
    <text evidence="3">The sequence shown here is derived from an EMBL/GenBank/DDBJ whole genome shotgun (WGS) entry which is preliminary data.</text>
</comment>
<dbReference type="Gene3D" id="2.30.280.20">
    <property type="match status" value="1"/>
</dbReference>
<keyword evidence="3" id="KW-0378">Hydrolase</keyword>
<dbReference type="InterPro" id="IPR007560">
    <property type="entry name" value="Restrct_endonuc_IV_Mrr"/>
</dbReference>
<dbReference type="InterPro" id="IPR011856">
    <property type="entry name" value="tRNA_endonuc-like_dom_sf"/>
</dbReference>
<gene>
    <name evidence="3" type="ORF">GCM10022211_14700</name>
</gene>
<proteinExistence type="predicted"/>
<keyword evidence="4" id="KW-1185">Reference proteome</keyword>
<organism evidence="3 4">
    <name type="scientific">Sphingomonas humi</name>
    <dbReference type="NCBI Taxonomy" id="335630"/>
    <lineage>
        <taxon>Bacteria</taxon>
        <taxon>Pseudomonadati</taxon>
        <taxon>Pseudomonadota</taxon>
        <taxon>Alphaproteobacteria</taxon>
        <taxon>Sphingomonadales</taxon>
        <taxon>Sphingomonadaceae</taxon>
        <taxon>Sphingomonas</taxon>
    </lineage>
</organism>
<dbReference type="GO" id="GO:0004519">
    <property type="term" value="F:endonuclease activity"/>
    <property type="evidence" value="ECO:0007669"/>
    <property type="project" value="UniProtKB-KW"/>
</dbReference>
<dbReference type="Pfam" id="PF04471">
    <property type="entry name" value="Mrr_cat"/>
    <property type="match status" value="1"/>
</dbReference>
<evidence type="ECO:0000259" key="2">
    <source>
        <dbReference type="Pfam" id="PF18062"/>
    </source>
</evidence>
<reference evidence="4" key="1">
    <citation type="journal article" date="2019" name="Int. J. Syst. Evol. Microbiol.">
        <title>The Global Catalogue of Microorganisms (GCM) 10K type strain sequencing project: providing services to taxonomists for standard genome sequencing and annotation.</title>
        <authorList>
            <consortium name="The Broad Institute Genomics Platform"/>
            <consortium name="The Broad Institute Genome Sequencing Center for Infectious Disease"/>
            <person name="Wu L."/>
            <person name="Ma J."/>
        </authorList>
    </citation>
    <scope>NUCLEOTIDE SEQUENCE [LARGE SCALE GENOMIC DNA]</scope>
    <source>
        <strain evidence="4">JCM 16603</strain>
    </source>
</reference>
<feature type="domain" description="Restriction endonuclease type IV Mrr" evidence="1">
    <location>
        <begin position="251"/>
        <end position="368"/>
    </location>
</feature>
<keyword evidence="3" id="KW-0255">Endonuclease</keyword>
<dbReference type="InterPro" id="IPR041409">
    <property type="entry name" value="RE_AspBHI_N"/>
</dbReference>
<evidence type="ECO:0000259" key="1">
    <source>
        <dbReference type="Pfam" id="PF04471"/>
    </source>
</evidence>
<protein>
    <submittedName>
        <fullName evidence="3">Restriction endonuclease</fullName>
    </submittedName>
</protein>
<feature type="domain" description="Restriction endonuclease AspBHI N-terminal" evidence="2">
    <location>
        <begin position="26"/>
        <end position="210"/>
    </location>
</feature>
<name>A0ABP7RY26_9SPHN</name>
<dbReference type="EMBL" id="BAAAZD010000001">
    <property type="protein sequence ID" value="GAA4003893.1"/>
    <property type="molecule type" value="Genomic_DNA"/>
</dbReference>
<dbReference type="Pfam" id="PF18062">
    <property type="entry name" value="RE_AspBHI_N"/>
    <property type="match status" value="1"/>
</dbReference>
<evidence type="ECO:0000313" key="4">
    <source>
        <dbReference type="Proteomes" id="UP001501310"/>
    </source>
</evidence>